<organism evidence="2 3">
    <name type="scientific">Candidatus Accumulibacter contiguus</name>
    <dbReference type="NCBI Taxonomy" id="2954381"/>
    <lineage>
        <taxon>Bacteria</taxon>
        <taxon>Pseudomonadati</taxon>
        <taxon>Pseudomonadota</taxon>
        <taxon>Betaproteobacteria</taxon>
        <taxon>Candidatus Accumulibacter</taxon>
    </lineage>
</organism>
<reference evidence="2" key="1">
    <citation type="submission" date="2019-03" db="EMBL/GenBank/DDBJ databases">
        <title>Metabolic reconstructions from genomes of highly enriched 'Candidatus Accumulibacter' and 'Candidatus Competibacter' bioreactor populations.</title>
        <authorList>
            <person name="Annavajhala M.K."/>
            <person name="Welles L."/>
            <person name="Abbas B."/>
            <person name="Sorokin D."/>
            <person name="Park H."/>
            <person name="Van Loosdrecht M."/>
            <person name="Chandran K."/>
        </authorList>
    </citation>
    <scope>NUCLEOTIDE SEQUENCE</scope>
    <source>
        <strain evidence="2">SBR_L</strain>
    </source>
</reference>
<evidence type="ECO:0000256" key="1">
    <source>
        <dbReference type="SAM" id="SignalP"/>
    </source>
</evidence>
<proteinExistence type="predicted"/>
<protein>
    <submittedName>
        <fullName evidence="2">Uncharacterized protein</fullName>
    </submittedName>
</protein>
<evidence type="ECO:0000313" key="2">
    <source>
        <dbReference type="EMBL" id="NMQ07461.1"/>
    </source>
</evidence>
<keyword evidence="1" id="KW-0732">Signal</keyword>
<dbReference type="EMBL" id="SPMX01000078">
    <property type="protein sequence ID" value="NMQ07461.1"/>
    <property type="molecule type" value="Genomic_DNA"/>
</dbReference>
<accession>A0ABX1TEN4</accession>
<sequence>MKQIKILALGIAATAGALVPLADANAWVAAGRGYGGRGFVAAGGYHGAYYHPAYHPAGCYGCGAAAGAVAGMAIGAAVASAARPTTVVVAQPAYVATQPVYVAQGNVPIGTQYAALPSGAQSMVINGVNYYQSGPTWYKPYFGSSGVYYEVVPAP</sequence>
<feature type="chain" id="PRO_5047465534" evidence="1">
    <location>
        <begin position="18"/>
        <end position="155"/>
    </location>
</feature>
<comment type="caution">
    <text evidence="2">The sequence shown here is derived from an EMBL/GenBank/DDBJ whole genome shotgun (WGS) entry which is preliminary data.</text>
</comment>
<dbReference type="RefSeq" id="WP_169071758.1">
    <property type="nucleotide sequence ID" value="NZ_JAZKUC010000001.1"/>
</dbReference>
<name>A0ABX1TEN4_9PROT</name>
<evidence type="ECO:0000313" key="3">
    <source>
        <dbReference type="Proteomes" id="UP000886469"/>
    </source>
</evidence>
<dbReference type="Proteomes" id="UP000886469">
    <property type="component" value="Unassembled WGS sequence"/>
</dbReference>
<keyword evidence="3" id="KW-1185">Reference proteome</keyword>
<gene>
    <name evidence="2" type="ORF">E4Q08_20555</name>
</gene>
<feature type="signal peptide" evidence="1">
    <location>
        <begin position="1"/>
        <end position="17"/>
    </location>
</feature>